<evidence type="ECO:0000313" key="2">
    <source>
        <dbReference type="Proteomes" id="UP000555448"/>
    </source>
</evidence>
<dbReference type="SUPFAM" id="SSF64288">
    <property type="entry name" value="Chorismate lyase-like"/>
    <property type="match status" value="1"/>
</dbReference>
<keyword evidence="2" id="KW-1185">Reference proteome</keyword>
<gene>
    <name evidence="1" type="ORF">HNO88_003258</name>
</gene>
<keyword evidence="1" id="KW-0670">Pyruvate</keyword>
<dbReference type="AlphaFoldDB" id="A0A7W7NY68"/>
<dbReference type="InterPro" id="IPR028978">
    <property type="entry name" value="Chorismate_lyase_/UTRA_dom_sf"/>
</dbReference>
<organism evidence="1 2">
    <name type="scientific">Novosphingobium chloroacetimidivorans</name>
    <dbReference type="NCBI Taxonomy" id="1428314"/>
    <lineage>
        <taxon>Bacteria</taxon>
        <taxon>Pseudomonadati</taxon>
        <taxon>Pseudomonadota</taxon>
        <taxon>Alphaproteobacteria</taxon>
        <taxon>Sphingomonadales</taxon>
        <taxon>Sphingomonadaceae</taxon>
        <taxon>Novosphingobium</taxon>
    </lineage>
</organism>
<dbReference type="EMBL" id="JACHLR010000015">
    <property type="protein sequence ID" value="MBB4859925.1"/>
    <property type="molecule type" value="Genomic_DNA"/>
</dbReference>
<dbReference type="RefSeq" id="WP_184247725.1">
    <property type="nucleotide sequence ID" value="NZ_JACHLR010000015.1"/>
</dbReference>
<comment type="caution">
    <text evidence="1">The sequence shown here is derived from an EMBL/GenBank/DDBJ whole genome shotgun (WGS) entry which is preliminary data.</text>
</comment>
<evidence type="ECO:0000313" key="1">
    <source>
        <dbReference type="EMBL" id="MBB4859925.1"/>
    </source>
</evidence>
<protein>
    <submittedName>
        <fullName evidence="1">Chorismate-pyruvate lyase</fullName>
    </submittedName>
</protein>
<sequence>MLMTATVGVATALAANPSTVPLATFEAVLARHDSATRALEEWCGRRRIATPAIIRAQSLGTSTGRASAQVRKRLGVDARDAVAIRHVRLSCGDKALSIAWNWYVPARLTPEMRDALRTTDTPFGKVVAALAFRRVPLPTVPGRADTCPAGTISTHRARLLLPDGKPLAYVIECYTAANLAAN</sequence>
<accession>A0A7W7NY68</accession>
<dbReference type="Gene3D" id="3.40.1410.10">
    <property type="entry name" value="Chorismate lyase-like"/>
    <property type="match status" value="1"/>
</dbReference>
<reference evidence="1 2" key="1">
    <citation type="submission" date="2020-08" db="EMBL/GenBank/DDBJ databases">
        <title>Functional genomics of gut bacteria from endangered species of beetles.</title>
        <authorList>
            <person name="Carlos-Shanley C."/>
        </authorList>
    </citation>
    <scope>NUCLEOTIDE SEQUENCE [LARGE SCALE GENOMIC DNA]</scope>
    <source>
        <strain evidence="1 2">S00245</strain>
    </source>
</reference>
<keyword evidence="1" id="KW-0456">Lyase</keyword>
<proteinExistence type="predicted"/>
<dbReference type="Proteomes" id="UP000555448">
    <property type="component" value="Unassembled WGS sequence"/>
</dbReference>
<dbReference type="GO" id="GO:0016829">
    <property type="term" value="F:lyase activity"/>
    <property type="evidence" value="ECO:0007669"/>
    <property type="project" value="UniProtKB-KW"/>
</dbReference>
<name>A0A7W7NY68_9SPHN</name>